<evidence type="ECO:0000313" key="2">
    <source>
        <dbReference type="Proteomes" id="UP000185192"/>
    </source>
</evidence>
<evidence type="ECO:0008006" key="3">
    <source>
        <dbReference type="Google" id="ProtNLM"/>
    </source>
</evidence>
<dbReference type="AlphaFoldDB" id="A0A1N6D9G9"/>
<accession>A0A1N6D9G9</accession>
<reference evidence="2" key="1">
    <citation type="submission" date="2016-11" db="EMBL/GenBank/DDBJ databases">
        <authorList>
            <person name="Varghese N."/>
            <person name="Submissions S."/>
        </authorList>
    </citation>
    <scope>NUCLEOTIDE SEQUENCE [LARGE SCALE GENOMIC DNA]</scope>
    <source>
        <strain evidence="2">DSM 22363</strain>
    </source>
</reference>
<name>A0A1N6D9G9_9SPHN</name>
<protein>
    <recommendedName>
        <fullName evidence="3">DUF1838 domain-containing protein</fullName>
    </recommendedName>
</protein>
<proteinExistence type="predicted"/>
<dbReference type="RefSeq" id="WP_074204598.1">
    <property type="nucleotide sequence ID" value="NZ_FSQW01000001.1"/>
</dbReference>
<sequence>MARESILPNRRAILGGGAALVAGGLIAPPEQVLGNKPVDKTKLLFDQTGNFDLTNPQELLLARAKAAACLSGDRVHIAMMTRHMLAPPGKVPFQILAELELMTIWLAPDPENQPNKAAVQALFTRIPVDPHDFQPVTTYHNAYLGRDVDVEHTIFGGSGLPLDPANPVPNIIFQQDEPHYRMGREIGFVMFDPRSGEGAHQPHVDTAVFRVDHDALMDPATASVAADYSYTSFLRASVFPWTGIAKGDETQVLTLKEGRKIIGGAQALPTEFQKTIGQLYPERI</sequence>
<keyword evidence="2" id="KW-1185">Reference proteome</keyword>
<gene>
    <name evidence="1" type="ORF">SAMN02745824_1716</name>
</gene>
<dbReference type="EMBL" id="FSQW01000001">
    <property type="protein sequence ID" value="SIN67334.1"/>
    <property type="molecule type" value="Genomic_DNA"/>
</dbReference>
<organism evidence="1 2">
    <name type="scientific">Parasphingorhabdus marina DSM 22363</name>
    <dbReference type="NCBI Taxonomy" id="1123272"/>
    <lineage>
        <taxon>Bacteria</taxon>
        <taxon>Pseudomonadati</taxon>
        <taxon>Pseudomonadota</taxon>
        <taxon>Alphaproteobacteria</taxon>
        <taxon>Sphingomonadales</taxon>
        <taxon>Sphingomonadaceae</taxon>
        <taxon>Parasphingorhabdus</taxon>
    </lineage>
</organism>
<dbReference type="Proteomes" id="UP000185192">
    <property type="component" value="Unassembled WGS sequence"/>
</dbReference>
<evidence type="ECO:0000313" key="1">
    <source>
        <dbReference type="EMBL" id="SIN67334.1"/>
    </source>
</evidence>